<dbReference type="PROSITE" id="PS00840">
    <property type="entry name" value="SUMT_2"/>
    <property type="match status" value="1"/>
</dbReference>
<protein>
    <submittedName>
        <fullName evidence="11">Cobalt-precorrin-4 C11-methyltransferase</fullName>
        <ecNumber evidence="11">2.1.1.133</ecNumber>
    </submittedName>
</protein>
<evidence type="ECO:0000256" key="3">
    <source>
        <dbReference type="ARBA" id="ARBA00022573"/>
    </source>
</evidence>
<dbReference type="PANTHER" id="PTHR47036:SF1">
    <property type="entry name" value="COBALT-FACTOR III C(17)-METHYLTRANSFERASE-RELATED"/>
    <property type="match status" value="1"/>
</dbReference>
<dbReference type="EMBL" id="LT630450">
    <property type="protein sequence ID" value="SFV72814.1"/>
    <property type="molecule type" value="Genomic_DNA"/>
</dbReference>
<dbReference type="UniPathway" id="UPA00148"/>
<feature type="domain" description="Cobalamin synthesis G N-terminal" evidence="10">
    <location>
        <begin position="334"/>
        <end position="386"/>
    </location>
</feature>
<dbReference type="PANTHER" id="PTHR47036">
    <property type="entry name" value="COBALT-FACTOR III C(17)-METHYLTRANSFERASE-RELATED"/>
    <property type="match status" value="1"/>
</dbReference>
<dbReference type="NCBIfam" id="TIGR01465">
    <property type="entry name" value="cobM_cbiF"/>
    <property type="match status" value="1"/>
</dbReference>
<organism evidence="11 12">
    <name type="scientific">Desulfovibrio piger</name>
    <dbReference type="NCBI Taxonomy" id="901"/>
    <lineage>
        <taxon>Bacteria</taxon>
        <taxon>Pseudomonadati</taxon>
        <taxon>Thermodesulfobacteriota</taxon>
        <taxon>Desulfovibrionia</taxon>
        <taxon>Desulfovibrionales</taxon>
        <taxon>Desulfovibrionaceae</taxon>
        <taxon>Desulfovibrio</taxon>
    </lineage>
</organism>
<dbReference type="InterPro" id="IPR014776">
    <property type="entry name" value="4pyrrole_Mease_sub2"/>
</dbReference>
<dbReference type="Gene3D" id="3.30.950.10">
    <property type="entry name" value="Methyltransferase, Cobalt-precorrin-4 Transmethylase, Domain 2"/>
    <property type="match status" value="2"/>
</dbReference>
<evidence type="ECO:0000256" key="2">
    <source>
        <dbReference type="ARBA" id="ARBA00005879"/>
    </source>
</evidence>
<dbReference type="InterPro" id="IPR006362">
    <property type="entry name" value="Cbl_synth_CobM/CibF"/>
</dbReference>
<dbReference type="CDD" id="cd11641">
    <property type="entry name" value="Precorrin-4_C11-MT"/>
    <property type="match status" value="1"/>
</dbReference>
<dbReference type="InterPro" id="IPR014777">
    <property type="entry name" value="4pyrrole_Mease_sub1"/>
</dbReference>
<dbReference type="SUPFAM" id="SSF159672">
    <property type="entry name" value="CbiG N-terminal domain-like"/>
    <property type="match status" value="1"/>
</dbReference>
<dbReference type="AlphaFoldDB" id="A0A1K1LH92"/>
<keyword evidence="4 7" id="KW-0489">Methyltransferase</keyword>
<dbReference type="Proteomes" id="UP000186323">
    <property type="component" value="Chromosome I"/>
</dbReference>
<dbReference type="RefSeq" id="WP_072333747.1">
    <property type="nucleotide sequence ID" value="NZ_DBGALU010000122.1"/>
</dbReference>
<dbReference type="PROSITE" id="PS00839">
    <property type="entry name" value="SUMT_1"/>
    <property type="match status" value="1"/>
</dbReference>
<gene>
    <name evidence="11" type="ORF">DESPIGER_0951</name>
</gene>
<dbReference type="InterPro" id="IPR000878">
    <property type="entry name" value="4pyrrol_Mease"/>
</dbReference>
<dbReference type="GO" id="GO:0046026">
    <property type="term" value="F:precorrin-4 C11-methyltransferase activity"/>
    <property type="evidence" value="ECO:0007669"/>
    <property type="project" value="UniProtKB-EC"/>
</dbReference>
<dbReference type="NCBIfam" id="TIGR01466">
    <property type="entry name" value="cobJ_cbiH"/>
    <property type="match status" value="1"/>
</dbReference>
<evidence type="ECO:0000256" key="6">
    <source>
        <dbReference type="ARBA" id="ARBA00022691"/>
    </source>
</evidence>
<feature type="domain" description="Tetrapyrrole methylase" evidence="9">
    <location>
        <begin position="8"/>
        <end position="213"/>
    </location>
</feature>
<dbReference type="InterPro" id="IPR003043">
    <property type="entry name" value="Uropor_MeTrfase_CS"/>
</dbReference>
<evidence type="ECO:0000313" key="11">
    <source>
        <dbReference type="EMBL" id="SFV72814.1"/>
    </source>
</evidence>
<evidence type="ECO:0000259" key="10">
    <source>
        <dbReference type="Pfam" id="PF11760"/>
    </source>
</evidence>
<name>A0A1K1LH92_9BACT</name>
<accession>A0A1K1LH92</accession>
<comment type="pathway">
    <text evidence="1">Cofactor biosynthesis; adenosylcobalamin biosynthesis.</text>
</comment>
<dbReference type="GO" id="GO:0032259">
    <property type="term" value="P:methylation"/>
    <property type="evidence" value="ECO:0007669"/>
    <property type="project" value="UniProtKB-KW"/>
</dbReference>
<dbReference type="InterPro" id="IPR051810">
    <property type="entry name" value="Precorrin_MeTrfase"/>
</dbReference>
<dbReference type="InterPro" id="IPR006363">
    <property type="entry name" value="Cbl_synth_CobJ/CibH_dom"/>
</dbReference>
<feature type="domain" description="Tetrapyrrole methylase" evidence="9">
    <location>
        <begin position="420"/>
        <end position="628"/>
    </location>
</feature>
<comment type="similarity">
    <text evidence="2 7">Belongs to the precorrin methyltransferase family.</text>
</comment>
<dbReference type="Gene3D" id="3.40.1010.10">
    <property type="entry name" value="Cobalt-precorrin-4 Transmethylase, Domain 1"/>
    <property type="match status" value="2"/>
</dbReference>
<dbReference type="SUPFAM" id="SSF53790">
    <property type="entry name" value="Tetrapyrrole methylase"/>
    <property type="match status" value="2"/>
</dbReference>
<reference evidence="12" key="1">
    <citation type="submission" date="2016-10" db="EMBL/GenBank/DDBJ databases">
        <authorList>
            <person name="Wegmann U."/>
        </authorList>
    </citation>
    <scope>NUCLEOTIDE SEQUENCE [LARGE SCALE GENOMIC DNA]</scope>
</reference>
<dbReference type="Pfam" id="PF00590">
    <property type="entry name" value="TP_methylase"/>
    <property type="match status" value="2"/>
</dbReference>
<evidence type="ECO:0000256" key="8">
    <source>
        <dbReference type="SAM" id="MobiDB-lite"/>
    </source>
</evidence>
<keyword evidence="12" id="KW-1185">Reference proteome</keyword>
<evidence type="ECO:0000259" key="9">
    <source>
        <dbReference type="Pfam" id="PF00590"/>
    </source>
</evidence>
<proteinExistence type="inferred from homology"/>
<dbReference type="GO" id="GO:0009236">
    <property type="term" value="P:cobalamin biosynthetic process"/>
    <property type="evidence" value="ECO:0007669"/>
    <property type="project" value="UniProtKB-UniPathway"/>
</dbReference>
<evidence type="ECO:0000256" key="7">
    <source>
        <dbReference type="RuleBase" id="RU003960"/>
    </source>
</evidence>
<dbReference type="KEGG" id="dpg:DESPIGER_0951"/>
<feature type="compositionally biased region" description="Low complexity" evidence="8">
    <location>
        <begin position="395"/>
        <end position="413"/>
    </location>
</feature>
<dbReference type="CDD" id="cd11646">
    <property type="entry name" value="Precorrin_3B_C17_MT"/>
    <property type="match status" value="1"/>
</dbReference>
<feature type="region of interest" description="Disordered" evidence="8">
    <location>
        <begin position="390"/>
        <end position="413"/>
    </location>
</feature>
<keyword evidence="5 7" id="KW-0808">Transferase</keyword>
<keyword evidence="3" id="KW-0169">Cobalamin biosynthesis</keyword>
<evidence type="ECO:0000256" key="4">
    <source>
        <dbReference type="ARBA" id="ARBA00022603"/>
    </source>
</evidence>
<sequence>MNMPIVEIVGAGPGAEDLITVRGLRALQQADLVVHAGSLVAPALLRHCRPDCLCRDSASMDLAEQVAVMSEAALAGKRVVRLHTGDPALYGAIDEQIRALAERGITVRITPGVSSVFAAAAALGCELTGPETAQSVVLTRTPGRTPMPAGEQAAAFARTGATLVFFLSTGKVAGLMAELQDAGGLAPDTPAAAVYRASWPDEQVVRGTVADLARKVDDAGFRRQALILVGRALAAPKAVSRLYDGAFSHGYRNNLPDEAFHGTCALYAASPAGLAQARTLAAALAQGGAPAPVIFASCPADDRQPAPQPVAGMAAALAGALPRFDAHIILGTPRQVLPLLPAAAGDAVVICCAESGRHAVCLLDGPHHAGDRLTRRVARITGGLAITGPAEAEHASGTPDAASPAAATAPAASSPRRGEVLVVGLGSGDPAQLTPEVDAALRRCDTVAGYSRYVDFIRDRIRGKRLIETGMKGEVERCRDALAAAAAGATVCMVCSGDPGILAMAGLLFELRAREQAFSALPIRVLPGITAASTAAAALGAPLQNGFSLVSLSDLLVPADEVRRNLRAVAQSALPVTLYNPAGRKRRRLLAEALEIFREARGGDILCAFVRHAGRPEETRWIGRLADLPADDVDMSTLVLIGSARTVTDQGALFEARGYAEKYLDKDAPASAADGR</sequence>
<evidence type="ECO:0000256" key="1">
    <source>
        <dbReference type="ARBA" id="ARBA00004953"/>
    </source>
</evidence>
<evidence type="ECO:0000256" key="5">
    <source>
        <dbReference type="ARBA" id="ARBA00022679"/>
    </source>
</evidence>
<evidence type="ECO:0000313" key="12">
    <source>
        <dbReference type="Proteomes" id="UP000186323"/>
    </source>
</evidence>
<dbReference type="OrthoDB" id="9815856at2"/>
<dbReference type="InterPro" id="IPR035996">
    <property type="entry name" value="4pyrrol_Methylase_sf"/>
</dbReference>
<keyword evidence="6" id="KW-0949">S-adenosyl-L-methionine</keyword>
<dbReference type="EC" id="2.1.1.133" evidence="11"/>
<dbReference type="InterPro" id="IPR021744">
    <property type="entry name" value="CbiG_N"/>
</dbReference>
<dbReference type="Pfam" id="PF11760">
    <property type="entry name" value="CbiG_N"/>
    <property type="match status" value="1"/>
</dbReference>
<dbReference type="InterPro" id="IPR038029">
    <property type="entry name" value="GbiG_N_sf"/>
</dbReference>